<dbReference type="InterPro" id="IPR041539">
    <property type="entry name" value="CxC5"/>
</dbReference>
<proteinExistence type="predicted"/>
<accession>A0A9P5NEU6</accession>
<dbReference type="EMBL" id="JADNYJ010000097">
    <property type="protein sequence ID" value="KAF8886257.1"/>
    <property type="molecule type" value="Genomic_DNA"/>
</dbReference>
<gene>
    <name evidence="2" type="ORF">CPB84DRAFT_1685162</name>
</gene>
<dbReference type="AlphaFoldDB" id="A0A9P5NEU6"/>
<dbReference type="OrthoDB" id="3055037at2759"/>
<evidence type="ECO:0000259" key="1">
    <source>
        <dbReference type="Pfam" id="PF18718"/>
    </source>
</evidence>
<dbReference type="Proteomes" id="UP000724874">
    <property type="component" value="Unassembled WGS sequence"/>
</dbReference>
<reference evidence="2" key="1">
    <citation type="submission" date="2020-11" db="EMBL/GenBank/DDBJ databases">
        <authorList>
            <consortium name="DOE Joint Genome Institute"/>
            <person name="Ahrendt S."/>
            <person name="Riley R."/>
            <person name="Andreopoulos W."/>
            <person name="LaButti K."/>
            <person name="Pangilinan J."/>
            <person name="Ruiz-duenas F.J."/>
            <person name="Barrasa J.M."/>
            <person name="Sanchez-Garcia M."/>
            <person name="Camarero S."/>
            <person name="Miyauchi S."/>
            <person name="Serrano A."/>
            <person name="Linde D."/>
            <person name="Babiker R."/>
            <person name="Drula E."/>
            <person name="Ayuso-Fernandez I."/>
            <person name="Pacheco R."/>
            <person name="Padilla G."/>
            <person name="Ferreira P."/>
            <person name="Barriuso J."/>
            <person name="Kellner H."/>
            <person name="Castanera R."/>
            <person name="Alfaro M."/>
            <person name="Ramirez L."/>
            <person name="Pisabarro A.G."/>
            <person name="Kuo A."/>
            <person name="Tritt A."/>
            <person name="Lipzen A."/>
            <person name="He G."/>
            <person name="Yan M."/>
            <person name="Ng V."/>
            <person name="Cullen D."/>
            <person name="Martin F."/>
            <person name="Rosso M.-N."/>
            <person name="Henrissat B."/>
            <person name="Hibbett D."/>
            <person name="Martinez A.T."/>
            <person name="Grigoriev I.V."/>
        </authorList>
    </citation>
    <scope>NUCLEOTIDE SEQUENCE</scope>
    <source>
        <strain evidence="2">AH 44721</strain>
    </source>
</reference>
<name>A0A9P5NEU6_GYMJU</name>
<sequence length="332" mass="38293">MSELLQLLELLRCNADALNTLTLGKVFRFVTYAAHLKDDILLPQPATLSHSIAPELLPRTVIHFLSTACDISVQTTERCWSILKDLIWSSNDFAPEGSNFEACERVFLAHVPCSIYPSQSHCLNPDCQRNQKGLALKKAEQRQAVLYTLDNGPLPVWSVHLYCEKCRMNYHYNFYVQGGRRVYYDDTKIPDIIQVGEHQFVERKVIELWITLTVVSWTSATNCARFYNSALSGNRKPPSGWTFGFTLDSDHVWNGFMILSLLEDLVPRKQVLSVPHTGLDQDRYKEAMQVRNHRMRLYSQPEVRHYCNKCTRWTTDSTSCFFIYLEKPSSIN</sequence>
<dbReference type="Pfam" id="PF18718">
    <property type="entry name" value="CxC5"/>
    <property type="match status" value="1"/>
</dbReference>
<feature type="domain" description="CxC5 like cysteine cluster associated with KDZ" evidence="1">
    <location>
        <begin position="112"/>
        <end position="230"/>
    </location>
</feature>
<keyword evidence="3" id="KW-1185">Reference proteome</keyword>
<comment type="caution">
    <text evidence="2">The sequence shown here is derived from an EMBL/GenBank/DDBJ whole genome shotgun (WGS) entry which is preliminary data.</text>
</comment>
<protein>
    <recommendedName>
        <fullName evidence="1">CxC5 like cysteine cluster associated with KDZ domain-containing protein</fullName>
    </recommendedName>
</protein>
<evidence type="ECO:0000313" key="2">
    <source>
        <dbReference type="EMBL" id="KAF8886257.1"/>
    </source>
</evidence>
<organism evidence="2 3">
    <name type="scientific">Gymnopilus junonius</name>
    <name type="common">Spectacular rustgill mushroom</name>
    <name type="synonym">Gymnopilus spectabilis subsp. junonius</name>
    <dbReference type="NCBI Taxonomy" id="109634"/>
    <lineage>
        <taxon>Eukaryota</taxon>
        <taxon>Fungi</taxon>
        <taxon>Dikarya</taxon>
        <taxon>Basidiomycota</taxon>
        <taxon>Agaricomycotina</taxon>
        <taxon>Agaricomycetes</taxon>
        <taxon>Agaricomycetidae</taxon>
        <taxon>Agaricales</taxon>
        <taxon>Agaricineae</taxon>
        <taxon>Hymenogastraceae</taxon>
        <taxon>Gymnopilus</taxon>
    </lineage>
</organism>
<evidence type="ECO:0000313" key="3">
    <source>
        <dbReference type="Proteomes" id="UP000724874"/>
    </source>
</evidence>